<gene>
    <name evidence="5" type="primary">LOC115414334</name>
</gene>
<evidence type="ECO:0000259" key="4">
    <source>
        <dbReference type="Pfam" id="PF00129"/>
    </source>
</evidence>
<dbReference type="InParanoid" id="A0A672YU32"/>
<dbReference type="InterPro" id="IPR011162">
    <property type="entry name" value="MHC_I/II-like_Ag-recog"/>
</dbReference>
<dbReference type="PANTHER" id="PTHR16675:SF235">
    <property type="entry name" value="SHKT DOMAIN-CONTAINING PROTEIN"/>
    <property type="match status" value="1"/>
</dbReference>
<evidence type="ECO:0000256" key="1">
    <source>
        <dbReference type="ARBA" id="ARBA00023180"/>
    </source>
</evidence>
<feature type="signal peptide" evidence="3">
    <location>
        <begin position="1"/>
        <end position="21"/>
    </location>
</feature>
<feature type="chain" id="PRO_5025478337" evidence="3">
    <location>
        <begin position="22"/>
        <end position="399"/>
    </location>
</feature>
<dbReference type="Proteomes" id="UP000472271">
    <property type="component" value="Chromosome 22"/>
</dbReference>
<dbReference type="InterPro" id="IPR011161">
    <property type="entry name" value="MHC_I-like_Ag-recog"/>
</dbReference>
<dbReference type="PANTHER" id="PTHR16675">
    <property type="entry name" value="MHC CLASS I-RELATED"/>
    <property type="match status" value="1"/>
</dbReference>
<dbReference type="GO" id="GO:0009897">
    <property type="term" value="C:external side of plasma membrane"/>
    <property type="evidence" value="ECO:0007669"/>
    <property type="project" value="TreeGrafter"/>
</dbReference>
<reference evidence="5" key="1">
    <citation type="submission" date="2019-06" db="EMBL/GenBank/DDBJ databases">
        <authorList>
            <consortium name="Wellcome Sanger Institute Data Sharing"/>
        </authorList>
    </citation>
    <scope>NUCLEOTIDE SEQUENCE [LARGE SCALE GENOMIC DNA]</scope>
</reference>
<keyword evidence="2" id="KW-1133">Transmembrane helix</keyword>
<evidence type="ECO:0000313" key="5">
    <source>
        <dbReference type="Ensembl" id="ENSSORP00005008079.1"/>
    </source>
</evidence>
<evidence type="ECO:0000256" key="3">
    <source>
        <dbReference type="SAM" id="SignalP"/>
    </source>
</evidence>
<dbReference type="AlphaFoldDB" id="A0A672YU32"/>
<keyword evidence="6" id="KW-1185">Reference proteome</keyword>
<reference evidence="5" key="3">
    <citation type="submission" date="2025-09" db="UniProtKB">
        <authorList>
            <consortium name="Ensembl"/>
        </authorList>
    </citation>
    <scope>IDENTIFICATION</scope>
</reference>
<dbReference type="GO" id="GO:0006955">
    <property type="term" value="P:immune response"/>
    <property type="evidence" value="ECO:0007669"/>
    <property type="project" value="TreeGrafter"/>
</dbReference>
<dbReference type="RefSeq" id="XP_029983502.1">
    <property type="nucleotide sequence ID" value="XM_030127642.1"/>
</dbReference>
<dbReference type="InterPro" id="IPR037055">
    <property type="entry name" value="MHC_I-like_Ag-recog_sf"/>
</dbReference>
<keyword evidence="2" id="KW-0812">Transmembrane</keyword>
<dbReference type="GeneID" id="115414334"/>
<reference evidence="5" key="2">
    <citation type="submission" date="2025-08" db="UniProtKB">
        <authorList>
            <consortium name="Ensembl"/>
        </authorList>
    </citation>
    <scope>IDENTIFICATION</scope>
</reference>
<keyword evidence="2" id="KW-0472">Membrane</keyword>
<dbReference type="Pfam" id="PF00129">
    <property type="entry name" value="MHC_I"/>
    <property type="match status" value="1"/>
</dbReference>
<accession>A0A672YU32</accession>
<evidence type="ECO:0000256" key="2">
    <source>
        <dbReference type="SAM" id="Phobius"/>
    </source>
</evidence>
<sequence length="399" mass="45106">MMKLNWIELLILCLIFSAAECGFHSLQFLSSGLVKSTGRPVFEQLLLFDGVEISYCDSRTRQEQLKPTLQTKHLPETCDEARADILAFLYETTPFINRTVGVVQRRRGCIQSDDGSVSAFEAWAVNGMDFLTFDPESQKWTSQSPSSETVRHLWNKDKERNFAFRHFIRHLCPEMIQKITLRSVNKNTELRVFGKPTAYTNQALLRCHVTTTDKSAGSVHLVGDAAPQAIWTSVTGPVPSGDGCVILRLTARIYTQKPNTYGCTVQTGSHNRTVYWDGKTLDGTDLANKFNSNWKVLSLLIGLGFTIIASTILFYGIIVLRKCDKKIPVPKKLDSLMMRLIENSSSPELKIIALSFVFGSNIPEKYKESLEEWAKRMKEKDLNYYDPDYFAGNSNVSEI</sequence>
<keyword evidence="3" id="KW-0732">Signal</keyword>
<keyword evidence="1" id="KW-0325">Glycoprotein</keyword>
<organism evidence="5 6">
    <name type="scientific">Sphaeramia orbicularis</name>
    <name type="common">orbiculate cardinalfish</name>
    <dbReference type="NCBI Taxonomy" id="375764"/>
    <lineage>
        <taxon>Eukaryota</taxon>
        <taxon>Metazoa</taxon>
        <taxon>Chordata</taxon>
        <taxon>Craniata</taxon>
        <taxon>Vertebrata</taxon>
        <taxon>Euteleostomi</taxon>
        <taxon>Actinopterygii</taxon>
        <taxon>Neopterygii</taxon>
        <taxon>Teleostei</taxon>
        <taxon>Neoteleostei</taxon>
        <taxon>Acanthomorphata</taxon>
        <taxon>Gobiaria</taxon>
        <taxon>Kurtiformes</taxon>
        <taxon>Apogonoidei</taxon>
        <taxon>Apogonidae</taxon>
        <taxon>Apogoninae</taxon>
        <taxon>Sphaeramia</taxon>
    </lineage>
</organism>
<protein>
    <submittedName>
        <fullName evidence="5">Major histocompatibility complex class I-related gene protein-like</fullName>
    </submittedName>
</protein>
<dbReference type="GO" id="GO:0005615">
    <property type="term" value="C:extracellular space"/>
    <property type="evidence" value="ECO:0007669"/>
    <property type="project" value="TreeGrafter"/>
</dbReference>
<name>A0A672YU32_9TELE</name>
<dbReference type="SUPFAM" id="SSF54452">
    <property type="entry name" value="MHC antigen-recognition domain"/>
    <property type="match status" value="1"/>
</dbReference>
<feature type="transmembrane region" description="Helical" evidence="2">
    <location>
        <begin position="296"/>
        <end position="320"/>
    </location>
</feature>
<proteinExistence type="predicted"/>
<dbReference type="InterPro" id="IPR050208">
    <property type="entry name" value="MHC_class-I_related"/>
</dbReference>
<feature type="domain" description="MHC class I-like antigen recognition-like" evidence="4">
    <location>
        <begin position="102"/>
        <end position="178"/>
    </location>
</feature>
<dbReference type="Gene3D" id="3.30.500.10">
    <property type="entry name" value="MHC class I-like antigen recognition-like"/>
    <property type="match status" value="1"/>
</dbReference>
<dbReference type="Ensembl" id="ENSSORT00005008365.1">
    <property type="protein sequence ID" value="ENSSORP00005008079.1"/>
    <property type="gene ID" value="ENSSORG00005004526.1"/>
</dbReference>
<evidence type="ECO:0000313" key="6">
    <source>
        <dbReference type="Proteomes" id="UP000472271"/>
    </source>
</evidence>
<dbReference type="OrthoDB" id="8890485at2759"/>